<dbReference type="Proteomes" id="UP000291097">
    <property type="component" value="Unassembled WGS sequence"/>
</dbReference>
<protein>
    <submittedName>
        <fullName evidence="1">Uncharacterized protein</fullName>
    </submittedName>
</protein>
<name>A0A482YDL8_9EURY</name>
<dbReference type="EMBL" id="SHMP01000002">
    <property type="protein sequence ID" value="RZV12556.1"/>
    <property type="molecule type" value="Genomic_DNA"/>
</dbReference>
<comment type="caution">
    <text evidence="1">The sequence shown here is derived from an EMBL/GenBank/DDBJ whole genome shotgun (WGS) entry which is preliminary data.</text>
</comment>
<accession>A0A482YDL8</accession>
<organism evidence="1 2">
    <name type="scientific">Natrinema hispanicum</name>
    <dbReference type="NCBI Taxonomy" id="392421"/>
    <lineage>
        <taxon>Archaea</taxon>
        <taxon>Methanobacteriati</taxon>
        <taxon>Methanobacteriota</taxon>
        <taxon>Stenosarchaea group</taxon>
        <taxon>Halobacteria</taxon>
        <taxon>Halobacteriales</taxon>
        <taxon>Natrialbaceae</taxon>
        <taxon>Natrinema</taxon>
    </lineage>
</organism>
<sequence length="240" mass="27523">MNFLEELGLIESQDTNYIATRIGRCYLREQDPIVLYNALRTSVKGFDTILRALAIKPRTDEGLMELLVSEFEEYQMGTPGVVTRHREWLQMIGYVEQADDPIVARITHATVLDQDTAAEFTDAVGCGDVTDAIFPHVMFLEPIYETDLHRSIWKRLRDISLKERVPNRFNGIKIDLIGEISTDGIGVGQVVSFLTDVINRGPASEDLVQFLRRDRYILPELQRKFLIETVDDKIKQVLFF</sequence>
<proteinExistence type="predicted"/>
<dbReference type="AlphaFoldDB" id="A0A482YDL8"/>
<reference evidence="1 2" key="1">
    <citation type="submission" date="2019-02" db="EMBL/GenBank/DDBJ databases">
        <title>Genomic Encyclopedia of Archaeal and Bacterial Type Strains, Phase II (KMG-II): from individual species to whole genera.</title>
        <authorList>
            <person name="Goeker M."/>
        </authorList>
    </citation>
    <scope>NUCLEOTIDE SEQUENCE [LARGE SCALE GENOMIC DNA]</scope>
    <source>
        <strain evidence="1 2">DSM 18328</strain>
    </source>
</reference>
<gene>
    <name evidence="1" type="ORF">BDK88_0095</name>
</gene>
<evidence type="ECO:0000313" key="2">
    <source>
        <dbReference type="Proteomes" id="UP000291097"/>
    </source>
</evidence>
<evidence type="ECO:0000313" key="1">
    <source>
        <dbReference type="EMBL" id="RZV12556.1"/>
    </source>
</evidence>